<comment type="subcellular location">
    <subcellularLocation>
        <location evidence="2">Cytoplasm</location>
    </subcellularLocation>
</comment>
<sequence>MSPREKRSARDVALDALMQVDKANAWSDEALRRLIAQNGLDSRDAAFATRLCYGVMQNRMLLDYYIGCWCAQKPERLEPVIRSILRIGGYQILFMDRVPHRAAVNEAVEMTRRHGRPKAAGMVNAVLRRFVEHWMDMPDLPKGSTADYLSLQYSHPKWLVLRLLDLIGPDETQEFLRLDNDAVPTCIQVNPLKTTAEDLERELRGDGVTVEPHPWLEGCLEITGTGDLRSLPAFREGRFLVQDAAARLAAMAASAAPGDRVLDVCAAPGGKSFSMAMDMGDRGQILSCDVHPYKVKLIESGAQRLGLTCIRAAAADAREKHAAWEGQADVVMADVPCSGLGIIRKKPDIRYKNPKELAQLPLVQRAILENASGYVRPGGTLVYSTCTVLPEENEDVTGDFLDKHPEFEPVRTAFPLPVGPCPGQVTLWPQRHGTDGFYICRMRRKD</sequence>
<dbReference type="EMBL" id="JAJEPW010000010">
    <property type="protein sequence ID" value="MCC2128941.1"/>
    <property type="molecule type" value="Genomic_DNA"/>
</dbReference>
<feature type="binding site" evidence="13">
    <location>
        <position position="289"/>
    </location>
    <ligand>
        <name>S-adenosyl-L-methionine</name>
        <dbReference type="ChEBI" id="CHEBI:59789"/>
    </ligand>
</feature>
<evidence type="ECO:0000256" key="3">
    <source>
        <dbReference type="ARBA" id="ARBA00012140"/>
    </source>
</evidence>
<evidence type="ECO:0000256" key="12">
    <source>
        <dbReference type="ARBA" id="ARBA00047283"/>
    </source>
</evidence>
<dbReference type="GO" id="GO:0006355">
    <property type="term" value="P:regulation of DNA-templated transcription"/>
    <property type="evidence" value="ECO:0007669"/>
    <property type="project" value="InterPro"/>
</dbReference>
<dbReference type="Gene3D" id="3.40.50.150">
    <property type="entry name" value="Vaccinia Virus protein VP39"/>
    <property type="match status" value="1"/>
</dbReference>
<dbReference type="Gene3D" id="1.10.940.10">
    <property type="entry name" value="NusB-like"/>
    <property type="match status" value="1"/>
</dbReference>
<dbReference type="Gene3D" id="3.30.70.1170">
    <property type="entry name" value="Sun protein, domain 3"/>
    <property type="match status" value="1"/>
</dbReference>
<evidence type="ECO:0000256" key="10">
    <source>
        <dbReference type="ARBA" id="ARBA00030399"/>
    </source>
</evidence>
<comment type="caution">
    <text evidence="15">The sequence shown here is derived from an EMBL/GenBank/DDBJ whole genome shotgun (WGS) entry which is preliminary data.</text>
</comment>
<dbReference type="NCBIfam" id="NF011494">
    <property type="entry name" value="PRK14902.1"/>
    <property type="match status" value="1"/>
</dbReference>
<dbReference type="InterPro" id="IPR006027">
    <property type="entry name" value="NusB_RsmB_TIM44"/>
</dbReference>
<feature type="active site" description="Nucleophile" evidence="13">
    <location>
        <position position="386"/>
    </location>
</feature>
<dbReference type="GO" id="GO:0003723">
    <property type="term" value="F:RNA binding"/>
    <property type="evidence" value="ECO:0007669"/>
    <property type="project" value="UniProtKB-UniRule"/>
</dbReference>
<reference evidence="15" key="1">
    <citation type="submission" date="2021-10" db="EMBL/GenBank/DDBJ databases">
        <title>Anaerobic single-cell dispensing facilitates the cultivation of human gut bacteria.</title>
        <authorList>
            <person name="Afrizal A."/>
        </authorList>
    </citation>
    <scope>NUCLEOTIDE SEQUENCE</scope>
    <source>
        <strain evidence="15">CLA-AA-H272</strain>
    </source>
</reference>
<dbReference type="EC" id="2.1.1.176" evidence="3"/>
<evidence type="ECO:0000256" key="7">
    <source>
        <dbReference type="ARBA" id="ARBA00022679"/>
    </source>
</evidence>
<gene>
    <name evidence="15" type="primary">rsmB</name>
    <name evidence="15" type="ORF">LKD37_05315</name>
</gene>
<dbReference type="AlphaFoldDB" id="A0AAE3AAE4"/>
<evidence type="ECO:0000256" key="9">
    <source>
        <dbReference type="ARBA" id="ARBA00022884"/>
    </source>
</evidence>
<dbReference type="InterPro" id="IPR035926">
    <property type="entry name" value="NusB-like_sf"/>
</dbReference>
<accession>A0AAE3AAE4</accession>
<organism evidence="15 16">
    <name type="scientific">Brotocaccenecus cirricatena</name>
    <dbReference type="NCBI Taxonomy" id="3064195"/>
    <lineage>
        <taxon>Bacteria</taxon>
        <taxon>Bacillati</taxon>
        <taxon>Bacillota</taxon>
        <taxon>Clostridia</taxon>
        <taxon>Eubacteriales</taxon>
        <taxon>Oscillospiraceae</taxon>
        <taxon>Brotocaccenecus</taxon>
    </lineage>
</organism>
<evidence type="ECO:0000256" key="1">
    <source>
        <dbReference type="ARBA" id="ARBA00002724"/>
    </source>
</evidence>
<proteinExistence type="inferred from homology"/>
<evidence type="ECO:0000256" key="13">
    <source>
        <dbReference type="PROSITE-ProRule" id="PRU01023"/>
    </source>
</evidence>
<keyword evidence="8 13" id="KW-0949">S-adenosyl-L-methionine</keyword>
<dbReference type="PANTHER" id="PTHR22807">
    <property type="entry name" value="NOP2 YEAST -RELATED NOL1/NOP2/FMU SUN DOMAIN-CONTAINING"/>
    <property type="match status" value="1"/>
</dbReference>
<comment type="similarity">
    <text evidence="13">Belongs to the class I-like SAM-binding methyltransferase superfamily. RsmB/NOP family.</text>
</comment>
<evidence type="ECO:0000256" key="6">
    <source>
        <dbReference type="ARBA" id="ARBA00022603"/>
    </source>
</evidence>
<keyword evidence="5" id="KW-0698">rRNA processing</keyword>
<dbReference type="RefSeq" id="WP_302928243.1">
    <property type="nucleotide sequence ID" value="NZ_JAJEPW010000010.1"/>
</dbReference>
<evidence type="ECO:0000256" key="4">
    <source>
        <dbReference type="ARBA" id="ARBA00022490"/>
    </source>
</evidence>
<dbReference type="Pfam" id="PF22458">
    <property type="entry name" value="RsmF-B_ferredox"/>
    <property type="match status" value="1"/>
</dbReference>
<dbReference type="GO" id="GO:0008649">
    <property type="term" value="F:rRNA methyltransferase activity"/>
    <property type="evidence" value="ECO:0007669"/>
    <property type="project" value="InterPro"/>
</dbReference>
<feature type="binding site" evidence="13">
    <location>
        <position position="316"/>
    </location>
    <ligand>
        <name>S-adenosyl-L-methionine</name>
        <dbReference type="ChEBI" id="CHEBI:59789"/>
    </ligand>
</feature>
<dbReference type="InterPro" id="IPR023267">
    <property type="entry name" value="RCMT"/>
</dbReference>
<evidence type="ECO:0000259" key="14">
    <source>
        <dbReference type="PROSITE" id="PS51686"/>
    </source>
</evidence>
<keyword evidence="16" id="KW-1185">Reference proteome</keyword>
<dbReference type="InterPro" id="IPR004573">
    <property type="entry name" value="rRNA_ssu_MeTfrase_B"/>
</dbReference>
<evidence type="ECO:0000313" key="16">
    <source>
        <dbReference type="Proteomes" id="UP001199319"/>
    </source>
</evidence>
<keyword evidence="4" id="KW-0963">Cytoplasm</keyword>
<keyword evidence="9 13" id="KW-0694">RNA-binding</keyword>
<name>A0AAE3AAE4_9FIRM</name>
<feature type="binding site" evidence="13">
    <location>
        <begin position="265"/>
        <end position="271"/>
    </location>
    <ligand>
        <name>S-adenosyl-L-methionine</name>
        <dbReference type="ChEBI" id="CHEBI:59789"/>
    </ligand>
</feature>
<dbReference type="Proteomes" id="UP001199319">
    <property type="component" value="Unassembled WGS sequence"/>
</dbReference>
<dbReference type="Pfam" id="PF01189">
    <property type="entry name" value="Methyltr_RsmB-F"/>
    <property type="match status" value="1"/>
</dbReference>
<evidence type="ECO:0000256" key="2">
    <source>
        <dbReference type="ARBA" id="ARBA00004496"/>
    </source>
</evidence>
<evidence type="ECO:0000256" key="11">
    <source>
        <dbReference type="ARBA" id="ARBA00031088"/>
    </source>
</evidence>
<dbReference type="GO" id="GO:0005737">
    <property type="term" value="C:cytoplasm"/>
    <property type="evidence" value="ECO:0007669"/>
    <property type="project" value="UniProtKB-SubCell"/>
</dbReference>
<dbReference type="Pfam" id="PF01029">
    <property type="entry name" value="NusB"/>
    <property type="match status" value="1"/>
</dbReference>
<protein>
    <recommendedName>
        <fullName evidence="3">16S rRNA (cytosine(967)-C(5))-methyltransferase</fullName>
        <ecNumber evidence="3">2.1.1.176</ecNumber>
    </recommendedName>
    <alternativeName>
        <fullName evidence="10">16S rRNA m5C967 methyltransferase</fullName>
    </alternativeName>
    <alternativeName>
        <fullName evidence="11">rRNA (cytosine-C(5)-)-methyltransferase RsmB</fullName>
    </alternativeName>
</protein>
<dbReference type="PROSITE" id="PS51686">
    <property type="entry name" value="SAM_MT_RSMB_NOP"/>
    <property type="match status" value="1"/>
</dbReference>
<evidence type="ECO:0000256" key="8">
    <source>
        <dbReference type="ARBA" id="ARBA00022691"/>
    </source>
</evidence>
<dbReference type="SUPFAM" id="SSF48013">
    <property type="entry name" value="NusB-like"/>
    <property type="match status" value="1"/>
</dbReference>
<keyword evidence="7 13" id="KW-0808">Transferase</keyword>
<evidence type="ECO:0000256" key="5">
    <source>
        <dbReference type="ARBA" id="ARBA00022552"/>
    </source>
</evidence>
<comment type="function">
    <text evidence="1">Specifically methylates the cytosine at position 967 (m5C967) of 16S rRNA.</text>
</comment>
<dbReference type="NCBIfam" id="TIGR00563">
    <property type="entry name" value="rsmB"/>
    <property type="match status" value="1"/>
</dbReference>
<keyword evidence="6 13" id="KW-0489">Methyltransferase</keyword>
<feature type="binding site" evidence="13">
    <location>
        <position position="334"/>
    </location>
    <ligand>
        <name>S-adenosyl-L-methionine</name>
        <dbReference type="ChEBI" id="CHEBI:59789"/>
    </ligand>
</feature>
<dbReference type="InterPro" id="IPR001678">
    <property type="entry name" value="MeTrfase_RsmB-F_NOP2_dom"/>
</dbReference>
<dbReference type="SUPFAM" id="SSF53335">
    <property type="entry name" value="S-adenosyl-L-methionine-dependent methyltransferases"/>
    <property type="match status" value="1"/>
</dbReference>
<feature type="domain" description="SAM-dependent MTase RsmB/NOP-type" evidence="14">
    <location>
        <begin position="175"/>
        <end position="445"/>
    </location>
</feature>
<dbReference type="InterPro" id="IPR054728">
    <property type="entry name" value="RsmB-like_ferredoxin"/>
</dbReference>
<comment type="catalytic activity">
    <reaction evidence="12">
        <text>cytidine(967) in 16S rRNA + S-adenosyl-L-methionine = 5-methylcytidine(967) in 16S rRNA + S-adenosyl-L-homocysteine + H(+)</text>
        <dbReference type="Rhea" id="RHEA:42748"/>
        <dbReference type="Rhea" id="RHEA-COMP:10219"/>
        <dbReference type="Rhea" id="RHEA-COMP:10220"/>
        <dbReference type="ChEBI" id="CHEBI:15378"/>
        <dbReference type="ChEBI" id="CHEBI:57856"/>
        <dbReference type="ChEBI" id="CHEBI:59789"/>
        <dbReference type="ChEBI" id="CHEBI:74483"/>
        <dbReference type="ChEBI" id="CHEBI:82748"/>
        <dbReference type="EC" id="2.1.1.176"/>
    </reaction>
</comment>
<dbReference type="InterPro" id="IPR029063">
    <property type="entry name" value="SAM-dependent_MTases_sf"/>
</dbReference>
<dbReference type="PANTHER" id="PTHR22807:SF53">
    <property type="entry name" value="RIBOSOMAL RNA SMALL SUBUNIT METHYLTRANSFERASE B-RELATED"/>
    <property type="match status" value="1"/>
</dbReference>
<dbReference type="PRINTS" id="PR02008">
    <property type="entry name" value="RCMTFAMILY"/>
</dbReference>
<evidence type="ECO:0000313" key="15">
    <source>
        <dbReference type="EMBL" id="MCC2128941.1"/>
    </source>
</evidence>
<dbReference type="InterPro" id="IPR049560">
    <property type="entry name" value="MeTrfase_RsmB-F_NOP2_cat"/>
</dbReference>
<dbReference type="CDD" id="cd02440">
    <property type="entry name" value="AdoMet_MTases"/>
    <property type="match status" value="1"/>
</dbReference>